<evidence type="ECO:0000313" key="2">
    <source>
        <dbReference type="EMBL" id="MDK9498042.1"/>
    </source>
</evidence>
<feature type="region of interest" description="Disordered" evidence="1">
    <location>
        <begin position="110"/>
        <end position="130"/>
    </location>
</feature>
<proteinExistence type="predicted"/>
<dbReference type="EMBL" id="JASITI010000025">
    <property type="protein sequence ID" value="MDK9498042.1"/>
    <property type="molecule type" value="Genomic_DNA"/>
</dbReference>
<organism evidence="2 3">
    <name type="scientific">Streptomyces katrae</name>
    <dbReference type="NCBI Taxonomy" id="68223"/>
    <lineage>
        <taxon>Bacteria</taxon>
        <taxon>Bacillati</taxon>
        <taxon>Actinomycetota</taxon>
        <taxon>Actinomycetes</taxon>
        <taxon>Kitasatosporales</taxon>
        <taxon>Streptomycetaceae</taxon>
        <taxon>Streptomyces</taxon>
    </lineage>
</organism>
<reference evidence="2 3" key="1">
    <citation type="submission" date="2023-05" db="EMBL/GenBank/DDBJ databases">
        <title>Sequencing and Assembly of Streptomyces sp. NP73.</title>
        <authorList>
            <person name="Konwar A.N."/>
            <person name="Saikia K."/>
            <person name="Thakur D."/>
        </authorList>
    </citation>
    <scope>NUCLEOTIDE SEQUENCE [LARGE SCALE GENOMIC DNA]</scope>
    <source>
        <strain evidence="2 3">NP73</strain>
    </source>
</reference>
<dbReference type="Proteomes" id="UP001223390">
    <property type="component" value="Unassembled WGS sequence"/>
</dbReference>
<name>A0ABT7GWN7_9ACTN</name>
<sequence>MGLDITVVAADWEHLARIPAGERLDALTDAVHPYFCCEACEEADRAVRSGWASPLGVPWCAEYRFAGTTGTYAWHFWLAELWQVARGSAEPGLRDGLDAFLGGLVWDGPDYEEDPDAEDPPALRGFPDDPEPWRPQLLLGRTPDEVPALARAWQEVAPRLAELRGPVADAHFDVRVWPDAFDGATALMREWGEVVTGAAARGWGLVGLPY</sequence>
<evidence type="ECO:0000256" key="1">
    <source>
        <dbReference type="SAM" id="MobiDB-lite"/>
    </source>
</evidence>
<accession>A0ABT7GWN7</accession>
<feature type="compositionally biased region" description="Acidic residues" evidence="1">
    <location>
        <begin position="110"/>
        <end position="119"/>
    </location>
</feature>
<gene>
    <name evidence="2" type="ORF">QEZ40_002990</name>
</gene>
<dbReference type="RefSeq" id="WP_285343682.1">
    <property type="nucleotide sequence ID" value="NZ_JASITI010000025.1"/>
</dbReference>
<protein>
    <submittedName>
        <fullName evidence="2">Uncharacterized protein</fullName>
    </submittedName>
</protein>
<comment type="caution">
    <text evidence="2">The sequence shown here is derived from an EMBL/GenBank/DDBJ whole genome shotgun (WGS) entry which is preliminary data.</text>
</comment>
<keyword evidence="3" id="KW-1185">Reference proteome</keyword>
<evidence type="ECO:0000313" key="3">
    <source>
        <dbReference type="Proteomes" id="UP001223390"/>
    </source>
</evidence>